<evidence type="ECO:0000313" key="2">
    <source>
        <dbReference type="EMBL" id="SCJ81987.1"/>
    </source>
</evidence>
<protein>
    <submittedName>
        <fullName evidence="2">Flavodoxin</fullName>
    </submittedName>
</protein>
<evidence type="ECO:0000259" key="1">
    <source>
        <dbReference type="Pfam" id="PF12682"/>
    </source>
</evidence>
<dbReference type="Pfam" id="PF12682">
    <property type="entry name" value="Flavodoxin_4"/>
    <property type="match status" value="1"/>
</dbReference>
<dbReference type="Gene3D" id="3.40.50.360">
    <property type="match status" value="1"/>
</dbReference>
<dbReference type="InterPro" id="IPR029039">
    <property type="entry name" value="Flavoprotein-like_sf"/>
</dbReference>
<reference evidence="2" key="1">
    <citation type="submission" date="2015-09" db="EMBL/GenBank/DDBJ databases">
        <authorList>
            <consortium name="Pathogen Informatics"/>
        </authorList>
    </citation>
    <scope>NUCLEOTIDE SEQUENCE</scope>
    <source>
        <strain evidence="2">2789STDY5834896</strain>
    </source>
</reference>
<feature type="domain" description="Flavodoxin-like" evidence="1">
    <location>
        <begin position="2"/>
        <end position="130"/>
    </location>
</feature>
<dbReference type="GO" id="GO:0010181">
    <property type="term" value="F:FMN binding"/>
    <property type="evidence" value="ECO:0007669"/>
    <property type="project" value="InterPro"/>
</dbReference>
<dbReference type="AlphaFoldDB" id="A0A1C6JIW5"/>
<dbReference type="SUPFAM" id="SSF52218">
    <property type="entry name" value="Flavoproteins"/>
    <property type="match status" value="1"/>
</dbReference>
<organism evidence="2">
    <name type="scientific">uncultured Anaerotruncus sp</name>
    <dbReference type="NCBI Taxonomy" id="905011"/>
    <lineage>
        <taxon>Bacteria</taxon>
        <taxon>Bacillati</taxon>
        <taxon>Bacillota</taxon>
        <taxon>Clostridia</taxon>
        <taxon>Eubacteriales</taxon>
        <taxon>Oscillospiraceae</taxon>
        <taxon>Anaerotruncus</taxon>
        <taxon>environmental samples</taxon>
    </lineage>
</organism>
<name>A0A1C6JIW5_9FIRM</name>
<proteinExistence type="predicted"/>
<dbReference type="GO" id="GO:0016651">
    <property type="term" value="F:oxidoreductase activity, acting on NAD(P)H"/>
    <property type="evidence" value="ECO:0007669"/>
    <property type="project" value="UniProtKB-ARBA"/>
</dbReference>
<dbReference type="PANTHER" id="PTHR39201:SF1">
    <property type="entry name" value="FLAVODOXIN-LIKE DOMAIN-CONTAINING PROTEIN"/>
    <property type="match status" value="1"/>
</dbReference>
<dbReference type="PANTHER" id="PTHR39201">
    <property type="entry name" value="EXPORTED PROTEIN-RELATED"/>
    <property type="match status" value="1"/>
</dbReference>
<accession>A0A1C6JIW5</accession>
<gene>
    <name evidence="2" type="ORF">SAMEA3545359_02245</name>
</gene>
<dbReference type="EMBL" id="FMHG01000001">
    <property type="protein sequence ID" value="SCJ81987.1"/>
    <property type="molecule type" value="Genomic_DNA"/>
</dbReference>
<dbReference type="InterPro" id="IPR008254">
    <property type="entry name" value="Flavodoxin/NO_synth"/>
</dbReference>
<sequence>MKAMIIYYSRSGNTEKIALQAQRDLQCEALKIIPEKAYGNYITSCLRVTKERKARVAPAFQTPIPNLQNCDVVLLGYPVWAQDLPGFVAAFISQCNLEGKTVIPFATYGMSGINWTLKHLTQLCFGAEIKYPFDSGTFKKGNYQTWIGQVRRLLYNEQAAAVSSVTGAE</sequence>